<dbReference type="SUPFAM" id="SSF53850">
    <property type="entry name" value="Periplasmic binding protein-like II"/>
    <property type="match status" value="1"/>
</dbReference>
<keyword evidence="9" id="KW-1185">Reference proteome</keyword>
<keyword evidence="2 7" id="KW-0732">Signal</keyword>
<comment type="caution">
    <text evidence="8">The sequence shown here is derived from an EMBL/GenBank/DDBJ whole genome shotgun (WGS) entry which is preliminary data.</text>
</comment>
<dbReference type="Proteomes" id="UP001589619">
    <property type="component" value="Unassembled WGS sequence"/>
</dbReference>
<evidence type="ECO:0000256" key="7">
    <source>
        <dbReference type="SAM" id="SignalP"/>
    </source>
</evidence>
<protein>
    <submittedName>
        <fullName evidence="8">Extracellular solute-binding protein</fullName>
    </submittedName>
</protein>
<reference evidence="8 9" key="1">
    <citation type="submission" date="2024-09" db="EMBL/GenBank/DDBJ databases">
        <authorList>
            <person name="Sun Q."/>
            <person name="Mori K."/>
        </authorList>
    </citation>
    <scope>NUCLEOTIDE SEQUENCE [LARGE SCALE GENOMIC DNA]</scope>
    <source>
        <strain evidence="8 9">JCM 12520</strain>
    </source>
</reference>
<proteinExistence type="predicted"/>
<evidence type="ECO:0000256" key="4">
    <source>
        <dbReference type="ARBA" id="ARBA00023139"/>
    </source>
</evidence>
<feature type="compositionally biased region" description="Low complexity" evidence="6">
    <location>
        <begin position="33"/>
        <end position="46"/>
    </location>
</feature>
<keyword evidence="1" id="KW-1003">Cell membrane</keyword>
<sequence length="534" mass="60322">MKAIQKRWLTAALPVGLVAVTVLSACSKGADQTPASTPSGTPAASSQDDKYDKLPKEVSISMFDRGQVSSDEGTYEENRWVKWIREQSGINVKIVPVPRNQAQDKLNVLIASKQAPDLIWEFDRNYIGNLVTQGVIQPIDEYIEKYSTSYKKYLQENPDLKPYISFDGKMYAATTKRTVSSIANHGMWIRQDWLDKLGLKTPTTMDELIAVAQAFKDRDPDGNGKADTVPIIGYTTGDVYNALHGITWVDWYLENGKMKYGPTTDRFGDSLATEKKVYELGLADKEYFTDKDNSRAKQLWSTGKAGICMCQWGGNASAMVKDLLLNDPSAKPVPLEPVSTKYGKYGLYQETPANIYVTFNKNMKNPKAAVQYLDWLVDKGWFTLSYGQEGVHYKLVNNIPQKLDADKFKKEVTYAAEYAVLKPLIEKPEDLPIKAAQDAMSQQIAKLEVESLKTALKNKFRRDIPYQPNITEINELKASFQKTIDEIRAKTVTQPSYSAEKALDDIRKEWKRLGGDNAEKLAQEWYDKNKVDFR</sequence>
<dbReference type="Gene3D" id="3.40.190.10">
    <property type="entry name" value="Periplasmic binding protein-like II"/>
    <property type="match status" value="2"/>
</dbReference>
<evidence type="ECO:0000256" key="1">
    <source>
        <dbReference type="ARBA" id="ARBA00022475"/>
    </source>
</evidence>
<name>A0ABV5W353_9BACL</name>
<dbReference type="EMBL" id="JBHMAG010000017">
    <property type="protein sequence ID" value="MFB9755007.1"/>
    <property type="molecule type" value="Genomic_DNA"/>
</dbReference>
<keyword evidence="5" id="KW-0449">Lipoprotein</keyword>
<dbReference type="InterPro" id="IPR006059">
    <property type="entry name" value="SBP"/>
</dbReference>
<feature type="chain" id="PRO_5047459391" evidence="7">
    <location>
        <begin position="25"/>
        <end position="534"/>
    </location>
</feature>
<evidence type="ECO:0000313" key="8">
    <source>
        <dbReference type="EMBL" id="MFB9755007.1"/>
    </source>
</evidence>
<feature type="signal peptide" evidence="7">
    <location>
        <begin position="1"/>
        <end position="24"/>
    </location>
</feature>
<dbReference type="PANTHER" id="PTHR43649">
    <property type="entry name" value="ARABINOSE-BINDING PROTEIN-RELATED"/>
    <property type="match status" value="1"/>
</dbReference>
<evidence type="ECO:0000313" key="9">
    <source>
        <dbReference type="Proteomes" id="UP001589619"/>
    </source>
</evidence>
<accession>A0ABV5W353</accession>
<dbReference type="PROSITE" id="PS51257">
    <property type="entry name" value="PROKAR_LIPOPROTEIN"/>
    <property type="match status" value="1"/>
</dbReference>
<gene>
    <name evidence="8" type="ORF">ACFFNY_25820</name>
</gene>
<keyword evidence="3" id="KW-0472">Membrane</keyword>
<feature type="region of interest" description="Disordered" evidence="6">
    <location>
        <begin position="29"/>
        <end position="51"/>
    </location>
</feature>
<evidence type="ECO:0000256" key="6">
    <source>
        <dbReference type="SAM" id="MobiDB-lite"/>
    </source>
</evidence>
<keyword evidence="4" id="KW-0564">Palmitate</keyword>
<dbReference type="Pfam" id="PF01547">
    <property type="entry name" value="SBP_bac_1"/>
    <property type="match status" value="1"/>
</dbReference>
<evidence type="ECO:0000256" key="5">
    <source>
        <dbReference type="ARBA" id="ARBA00023288"/>
    </source>
</evidence>
<evidence type="ECO:0000256" key="2">
    <source>
        <dbReference type="ARBA" id="ARBA00022729"/>
    </source>
</evidence>
<dbReference type="PANTHER" id="PTHR43649:SF33">
    <property type="entry name" value="POLYGALACTURONAN_RHAMNOGALACTURONAN-BINDING PROTEIN YTCQ"/>
    <property type="match status" value="1"/>
</dbReference>
<dbReference type="InterPro" id="IPR050490">
    <property type="entry name" value="Bact_solute-bd_prot1"/>
</dbReference>
<dbReference type="RefSeq" id="WP_344909050.1">
    <property type="nucleotide sequence ID" value="NZ_BAAAYO010000007.1"/>
</dbReference>
<organism evidence="8 9">
    <name type="scientific">Paenibacillus hodogayensis</name>
    <dbReference type="NCBI Taxonomy" id="279208"/>
    <lineage>
        <taxon>Bacteria</taxon>
        <taxon>Bacillati</taxon>
        <taxon>Bacillota</taxon>
        <taxon>Bacilli</taxon>
        <taxon>Bacillales</taxon>
        <taxon>Paenibacillaceae</taxon>
        <taxon>Paenibacillus</taxon>
    </lineage>
</organism>
<evidence type="ECO:0000256" key="3">
    <source>
        <dbReference type="ARBA" id="ARBA00023136"/>
    </source>
</evidence>